<name>K4F9L1_9CAUD</name>
<dbReference type="KEGG" id="vg:13993995"/>
<reference evidence="1 2" key="1">
    <citation type="journal article" date="2014" name="Virology">
        <title>Supersize me: Cronobacter sakazakii phage GAP32.</title>
        <authorList>
            <person name="Abbasifar R."/>
            <person name="Griffiths M.W."/>
            <person name="Sabour P.M."/>
            <person name="Ackermann H.-W."/>
            <person name="Vandersteegen K."/>
            <person name="Lavigne R."/>
            <person name="Noben J.-P."/>
            <person name="Villa A.A."/>
            <person name="Abbasifar A."/>
            <person name="Nash J.H.E."/>
            <person name="Kropinski A.M."/>
        </authorList>
    </citation>
    <scope>NUCLEOTIDE SEQUENCE [LARGE SCALE GENOMIC DNA]</scope>
    <source>
        <strain evidence="1">GAP-32</strain>
    </source>
</reference>
<keyword evidence="2" id="KW-1185">Reference proteome</keyword>
<accession>K4F9L1</accession>
<dbReference type="RefSeq" id="YP_006987360.1">
    <property type="nucleotide sequence ID" value="NC_019401.1"/>
</dbReference>
<dbReference type="GeneID" id="13993995"/>
<evidence type="ECO:0000313" key="2">
    <source>
        <dbReference type="Proteomes" id="UP000000457"/>
    </source>
</evidence>
<sequence>MFKRYEKVGGYTNVQYWKDENGTDWYDYADNASLDNMKVLVDVNNIVVGFHKDATTLVPNEATLYEVPFDEIPKDLQLVKYSYDGEKFYLTEFKEKSESIDDIKNQLFMLMLKSKLSAEEKKTFEELKVRLEEKLSK</sequence>
<protein>
    <submittedName>
        <fullName evidence="1">Tail fiber assembly protein</fullName>
    </submittedName>
</protein>
<organism evidence="1 2">
    <name type="scientific">Cronobacter phage vB_CsaM_GAP32</name>
    <dbReference type="NCBI Taxonomy" id="1141136"/>
    <lineage>
        <taxon>Viruses</taxon>
        <taxon>Duplodnaviria</taxon>
        <taxon>Heunggongvirae</taxon>
        <taxon>Uroviricota</taxon>
        <taxon>Caudoviricetes</taxon>
        <taxon>Mimasvirus</taxon>
        <taxon>Mimasvirus GAP32</taxon>
    </lineage>
</organism>
<gene>
    <name evidence="1" type="ORF">GAP32_255</name>
</gene>
<evidence type="ECO:0000313" key="1">
    <source>
        <dbReference type="EMBL" id="AFC21705.1"/>
    </source>
</evidence>
<dbReference type="EMBL" id="JN882285">
    <property type="protein sequence ID" value="AFC21705.1"/>
    <property type="molecule type" value="Genomic_DNA"/>
</dbReference>
<dbReference type="Proteomes" id="UP000000457">
    <property type="component" value="Segment"/>
</dbReference>
<proteinExistence type="predicted"/>